<feature type="signal peptide" evidence="1">
    <location>
        <begin position="1"/>
        <end position="20"/>
    </location>
</feature>
<evidence type="ECO:0000313" key="3">
    <source>
        <dbReference type="Proteomes" id="UP000290407"/>
    </source>
</evidence>
<accession>A0A4Q2UQ27</accession>
<evidence type="ECO:0000256" key="1">
    <source>
        <dbReference type="SAM" id="SignalP"/>
    </source>
</evidence>
<sequence length="181" mass="20943">MKKLPYLLPLLVVLHLSANAQRTEVKNVTAREYQRQFDRLVAQGYRPISVSANTLQVIDYQPGERPQLGYWGIFQKRPDTTPWAARHALSHEAYQREFNTWTRQGYMPTSINVAFMDGHTSYCVIYDKIPNPPAWVARHGIGYAEFARTNEDLLRQGYRRTITSQCQTPTGRVMAGLWVKR</sequence>
<organism evidence="2 3">
    <name type="scientific">Spirosoma sordidisoli</name>
    <dbReference type="NCBI Taxonomy" id="2502893"/>
    <lineage>
        <taxon>Bacteria</taxon>
        <taxon>Pseudomonadati</taxon>
        <taxon>Bacteroidota</taxon>
        <taxon>Cytophagia</taxon>
        <taxon>Cytophagales</taxon>
        <taxon>Cytophagaceae</taxon>
        <taxon>Spirosoma</taxon>
    </lineage>
</organism>
<dbReference type="Pfam" id="PF17660">
    <property type="entry name" value="BTRD1"/>
    <property type="match status" value="3"/>
</dbReference>
<dbReference type="Proteomes" id="UP000290407">
    <property type="component" value="Unassembled WGS sequence"/>
</dbReference>
<proteinExistence type="predicted"/>
<keyword evidence="1" id="KW-0732">Signal</keyword>
<reference evidence="2 3" key="1">
    <citation type="submission" date="2019-01" db="EMBL/GenBank/DDBJ databases">
        <title>Spirosoma flava sp. nov., a propanil-degrading bacterium isolated from herbicide-contaminated soil.</title>
        <authorList>
            <person name="Zhang L."/>
            <person name="Jiang J.-D."/>
        </authorList>
    </citation>
    <scope>NUCLEOTIDE SEQUENCE [LARGE SCALE GENOMIC DNA]</scope>
    <source>
        <strain evidence="2 3">TY50</strain>
    </source>
</reference>
<gene>
    <name evidence="2" type="ORF">EQG79_14130</name>
</gene>
<keyword evidence="3" id="KW-1185">Reference proteome</keyword>
<dbReference type="InterPro" id="IPR049511">
    <property type="entry name" value="PGH-like_rpt"/>
</dbReference>
<name>A0A4Q2UQ27_9BACT</name>
<dbReference type="AlphaFoldDB" id="A0A4Q2UQ27"/>
<dbReference type="EMBL" id="SBLB01000003">
    <property type="protein sequence ID" value="RYC69730.1"/>
    <property type="molecule type" value="Genomic_DNA"/>
</dbReference>
<protein>
    <submittedName>
        <fullName evidence="2">Uncharacterized protein</fullName>
    </submittedName>
</protein>
<feature type="chain" id="PRO_5020334755" evidence="1">
    <location>
        <begin position="21"/>
        <end position="181"/>
    </location>
</feature>
<dbReference type="RefSeq" id="WP_129602025.1">
    <property type="nucleotide sequence ID" value="NZ_SBLB01000003.1"/>
</dbReference>
<comment type="caution">
    <text evidence="2">The sequence shown here is derived from an EMBL/GenBank/DDBJ whole genome shotgun (WGS) entry which is preliminary data.</text>
</comment>
<evidence type="ECO:0000313" key="2">
    <source>
        <dbReference type="EMBL" id="RYC69730.1"/>
    </source>
</evidence>